<evidence type="ECO:0000313" key="2">
    <source>
        <dbReference type="WBParaSite" id="ES5_v2.g30740.t1"/>
    </source>
</evidence>
<accession>A0AC34GMH0</accession>
<protein>
    <submittedName>
        <fullName evidence="2">Cathepsin propeptide inhibitor domain-containing protein</fullName>
    </submittedName>
</protein>
<evidence type="ECO:0000313" key="1">
    <source>
        <dbReference type="Proteomes" id="UP000887579"/>
    </source>
</evidence>
<reference evidence="2" key="1">
    <citation type="submission" date="2022-11" db="UniProtKB">
        <authorList>
            <consortium name="WormBaseParasite"/>
        </authorList>
    </citation>
    <scope>IDENTIFICATION</scope>
</reference>
<name>A0AC34GMH0_9BILA</name>
<dbReference type="WBParaSite" id="ES5_v2.g30740.t1">
    <property type="protein sequence ID" value="ES5_v2.g30740.t1"/>
    <property type="gene ID" value="ES5_v2.g30740"/>
</dbReference>
<dbReference type="Proteomes" id="UP000887579">
    <property type="component" value="Unplaced"/>
</dbReference>
<organism evidence="1 2">
    <name type="scientific">Panagrolaimus sp. ES5</name>
    <dbReference type="NCBI Taxonomy" id="591445"/>
    <lineage>
        <taxon>Eukaryota</taxon>
        <taxon>Metazoa</taxon>
        <taxon>Ecdysozoa</taxon>
        <taxon>Nematoda</taxon>
        <taxon>Chromadorea</taxon>
        <taxon>Rhabditida</taxon>
        <taxon>Tylenchina</taxon>
        <taxon>Panagrolaimomorpha</taxon>
        <taxon>Panagrolaimoidea</taxon>
        <taxon>Panagrolaimidae</taxon>
        <taxon>Panagrolaimus</taxon>
    </lineage>
</organism>
<proteinExistence type="predicted"/>
<sequence length="131" mass="16062">NKELARENERLRKSGGHEFIDNELLSHPYFEKYGNEFEEFKQKYEKFYETKHEEHRRKLIFLNRMQQIDELNNDETNLLGNSYASNQFTDMTDDEIKKVNLKWTDETKHEEHRRKLIFTVSQNKKVDEIYV</sequence>